<organism evidence="1 2">
    <name type="scientific">Quercus rubra</name>
    <name type="common">Northern red oak</name>
    <name type="synonym">Quercus borealis</name>
    <dbReference type="NCBI Taxonomy" id="3512"/>
    <lineage>
        <taxon>Eukaryota</taxon>
        <taxon>Viridiplantae</taxon>
        <taxon>Streptophyta</taxon>
        <taxon>Embryophyta</taxon>
        <taxon>Tracheophyta</taxon>
        <taxon>Spermatophyta</taxon>
        <taxon>Magnoliopsida</taxon>
        <taxon>eudicotyledons</taxon>
        <taxon>Gunneridae</taxon>
        <taxon>Pentapetalae</taxon>
        <taxon>rosids</taxon>
        <taxon>fabids</taxon>
        <taxon>Fagales</taxon>
        <taxon>Fagaceae</taxon>
        <taxon>Quercus</taxon>
    </lineage>
</organism>
<sequence length="275" mass="31964">MVVFLSKTKRNIAGMKKVKGKIGYVNGFYVQQKGKGGGLAVFWGKEVNLEIKSYSRHHIDAILKREEKLGGPPRPHQQIEAFRNIVDKCGFKDMGYNGLDYTCCNEQEGENRLDDFQNIKVQHLVDTKSDHYPILLVDEKKRAISELIKGDSEGQNGPKINRLRRKVNNQLDEEEMWWQQRSREQWLGEGDCNTKYFHHRALECRKKHTISRLWSEDEAWCESKESIANTVMAFFEDIYTSTQPTRIDEVTNMILVKVTGEMNVELTRDFTSEKV</sequence>
<dbReference type="AlphaFoldDB" id="A0AAN7II00"/>
<dbReference type="PANTHER" id="PTHR33710">
    <property type="entry name" value="BNAC02G09200D PROTEIN"/>
    <property type="match status" value="1"/>
</dbReference>
<comment type="caution">
    <text evidence="1">The sequence shown here is derived from an EMBL/GenBank/DDBJ whole genome shotgun (WGS) entry which is preliminary data.</text>
</comment>
<dbReference type="EMBL" id="JAXUIC010000009">
    <property type="protein sequence ID" value="KAK4572655.1"/>
    <property type="molecule type" value="Genomic_DNA"/>
</dbReference>
<protein>
    <submittedName>
        <fullName evidence="1">Uncharacterized protein</fullName>
    </submittedName>
</protein>
<keyword evidence="2" id="KW-1185">Reference proteome</keyword>
<reference evidence="1 2" key="1">
    <citation type="journal article" date="2023" name="G3 (Bethesda)">
        <title>A haplotype-resolved chromosome-scale genome for Quercus rubra L. provides insights into the genetics of adaptive traits for red oak species.</title>
        <authorList>
            <person name="Kapoor B."/>
            <person name="Jenkins J."/>
            <person name="Schmutz J."/>
            <person name="Zhebentyayeva T."/>
            <person name="Kuelheim C."/>
            <person name="Coggeshall M."/>
            <person name="Heim C."/>
            <person name="Lasky J.R."/>
            <person name="Leites L."/>
            <person name="Islam-Faridi N."/>
            <person name="Romero-Severson J."/>
            <person name="DeLeo V.L."/>
            <person name="Lucas S.M."/>
            <person name="Lazic D."/>
            <person name="Gailing O."/>
            <person name="Carlson J."/>
            <person name="Staton M."/>
        </authorList>
    </citation>
    <scope>NUCLEOTIDE SEQUENCE [LARGE SCALE GENOMIC DNA]</scope>
    <source>
        <strain evidence="1">Pseudo-F2</strain>
    </source>
</reference>
<accession>A0AAN7II00</accession>
<gene>
    <name evidence="1" type="ORF">RGQ29_030900</name>
</gene>
<evidence type="ECO:0000313" key="1">
    <source>
        <dbReference type="EMBL" id="KAK4572655.1"/>
    </source>
</evidence>
<dbReference type="SUPFAM" id="SSF56219">
    <property type="entry name" value="DNase I-like"/>
    <property type="match status" value="1"/>
</dbReference>
<dbReference type="InterPro" id="IPR036691">
    <property type="entry name" value="Endo/exonu/phosph_ase_sf"/>
</dbReference>
<dbReference type="Proteomes" id="UP001324115">
    <property type="component" value="Unassembled WGS sequence"/>
</dbReference>
<name>A0AAN7II00_QUERU</name>
<evidence type="ECO:0000313" key="2">
    <source>
        <dbReference type="Proteomes" id="UP001324115"/>
    </source>
</evidence>
<dbReference type="PANTHER" id="PTHR33710:SF71">
    <property type="entry name" value="ENDONUCLEASE_EXONUCLEASE_PHOSPHATASE DOMAIN-CONTAINING PROTEIN"/>
    <property type="match status" value="1"/>
</dbReference>
<proteinExistence type="predicted"/>